<dbReference type="PANTHER" id="PTHR33653">
    <property type="entry name" value="RIBONUCLEASE VAPC2"/>
    <property type="match status" value="1"/>
</dbReference>
<dbReference type="HAMAP" id="MF_00265">
    <property type="entry name" value="VapC_Nob1"/>
    <property type="match status" value="1"/>
</dbReference>
<dbReference type="AlphaFoldDB" id="A0A552AT59"/>
<evidence type="ECO:0000259" key="9">
    <source>
        <dbReference type="Pfam" id="PF01850"/>
    </source>
</evidence>
<keyword evidence="6 8" id="KW-0460">Magnesium</keyword>
<dbReference type="InterPro" id="IPR002716">
    <property type="entry name" value="PIN_dom"/>
</dbReference>
<dbReference type="Proteomes" id="UP000316280">
    <property type="component" value="Unassembled WGS sequence"/>
</dbReference>
<sequence length="133" mass="15205">MTYLLDTNVCIKLLNNSSLAVTHELAKHQPDEIYLSTVVQLELYYGAYKSSRKEQNLAKLERFCNQFSILPFDQNSAKIAGRIRSQLNQLGIPIGGYDLQIAALAMANELILITHNIREFSRIDGLKYEDWEI</sequence>
<evidence type="ECO:0000256" key="1">
    <source>
        <dbReference type="ARBA" id="ARBA00001946"/>
    </source>
</evidence>
<feature type="domain" description="PIN" evidence="9">
    <location>
        <begin position="3"/>
        <end position="125"/>
    </location>
</feature>
<keyword evidence="2 8" id="KW-1277">Toxin-antitoxin system</keyword>
<dbReference type="InterPro" id="IPR050556">
    <property type="entry name" value="Type_II_TA_system_RNase"/>
</dbReference>
<comment type="cofactor">
    <cofactor evidence="1 8">
        <name>Mg(2+)</name>
        <dbReference type="ChEBI" id="CHEBI:18420"/>
    </cofactor>
</comment>
<accession>A0A552AT59</accession>
<protein>
    <recommendedName>
        <fullName evidence="8">Ribonuclease VapC</fullName>
        <shortName evidence="8">RNase VapC</shortName>
        <ecNumber evidence="8">3.1.-.-</ecNumber>
    </recommendedName>
    <alternativeName>
        <fullName evidence="8">Toxin VapC</fullName>
    </alternativeName>
</protein>
<evidence type="ECO:0000256" key="3">
    <source>
        <dbReference type="ARBA" id="ARBA00022722"/>
    </source>
</evidence>
<keyword evidence="4 8" id="KW-0479">Metal-binding</keyword>
<reference evidence="10 11" key="1">
    <citation type="submission" date="2019-01" db="EMBL/GenBank/DDBJ databases">
        <title>Coherence of Microcystis species and biogeography revealed through population genomics.</title>
        <authorList>
            <person name="Perez-Carrascal O.M."/>
            <person name="Terrat Y."/>
            <person name="Giani A."/>
            <person name="Fortin N."/>
            <person name="Tromas N."/>
            <person name="Shapiro B.J."/>
        </authorList>
    </citation>
    <scope>NUCLEOTIDE SEQUENCE [LARGE SCALE GENOMIC DNA]</scope>
    <source>
        <strain evidence="10">Ma_OC_H_19870700_S124</strain>
    </source>
</reference>
<keyword evidence="8" id="KW-0800">Toxin</keyword>
<evidence type="ECO:0000256" key="8">
    <source>
        <dbReference type="HAMAP-Rule" id="MF_00265"/>
    </source>
</evidence>
<dbReference type="CDD" id="cd18745">
    <property type="entry name" value="PIN_VapC4-5_FitB-like"/>
    <property type="match status" value="1"/>
</dbReference>
<name>A0A552AT59_MICAE</name>
<dbReference type="GO" id="GO:0000287">
    <property type="term" value="F:magnesium ion binding"/>
    <property type="evidence" value="ECO:0007669"/>
    <property type="project" value="UniProtKB-UniRule"/>
</dbReference>
<dbReference type="PANTHER" id="PTHR33653:SF1">
    <property type="entry name" value="RIBONUCLEASE VAPC2"/>
    <property type="match status" value="1"/>
</dbReference>
<dbReference type="InterPro" id="IPR029060">
    <property type="entry name" value="PIN-like_dom_sf"/>
</dbReference>
<evidence type="ECO:0000256" key="6">
    <source>
        <dbReference type="ARBA" id="ARBA00022842"/>
    </source>
</evidence>
<keyword evidence="3 8" id="KW-0540">Nuclease</keyword>
<dbReference type="GO" id="GO:0004540">
    <property type="term" value="F:RNA nuclease activity"/>
    <property type="evidence" value="ECO:0007669"/>
    <property type="project" value="InterPro"/>
</dbReference>
<dbReference type="GO" id="GO:0090729">
    <property type="term" value="F:toxin activity"/>
    <property type="evidence" value="ECO:0007669"/>
    <property type="project" value="UniProtKB-KW"/>
</dbReference>
<evidence type="ECO:0000313" key="10">
    <source>
        <dbReference type="EMBL" id="TRT88646.1"/>
    </source>
</evidence>
<proteinExistence type="inferred from homology"/>
<evidence type="ECO:0000256" key="7">
    <source>
        <dbReference type="ARBA" id="ARBA00038093"/>
    </source>
</evidence>
<feature type="binding site" evidence="8">
    <location>
        <position position="98"/>
    </location>
    <ligand>
        <name>Mg(2+)</name>
        <dbReference type="ChEBI" id="CHEBI:18420"/>
    </ligand>
</feature>
<dbReference type="EMBL" id="SFBR01000049">
    <property type="protein sequence ID" value="TRT88646.1"/>
    <property type="molecule type" value="Genomic_DNA"/>
</dbReference>
<organism evidence="10 11">
    <name type="scientific">Microcystis aeruginosa Ma_OC_H_19870700_S124</name>
    <dbReference type="NCBI Taxonomy" id="2486262"/>
    <lineage>
        <taxon>Bacteria</taxon>
        <taxon>Bacillati</taxon>
        <taxon>Cyanobacteriota</taxon>
        <taxon>Cyanophyceae</taxon>
        <taxon>Oscillatoriophycideae</taxon>
        <taxon>Chroococcales</taxon>
        <taxon>Microcystaceae</taxon>
        <taxon>Microcystis</taxon>
    </lineage>
</organism>
<feature type="binding site" evidence="8">
    <location>
        <position position="6"/>
    </location>
    <ligand>
        <name>Mg(2+)</name>
        <dbReference type="ChEBI" id="CHEBI:18420"/>
    </ligand>
</feature>
<keyword evidence="5 8" id="KW-0378">Hydrolase</keyword>
<comment type="caution">
    <text evidence="10">The sequence shown here is derived from an EMBL/GenBank/DDBJ whole genome shotgun (WGS) entry which is preliminary data.</text>
</comment>
<dbReference type="InterPro" id="IPR022907">
    <property type="entry name" value="VapC_family"/>
</dbReference>
<evidence type="ECO:0000313" key="11">
    <source>
        <dbReference type="Proteomes" id="UP000316280"/>
    </source>
</evidence>
<dbReference type="Gene3D" id="3.40.50.1010">
    <property type="entry name" value="5'-nuclease"/>
    <property type="match status" value="1"/>
</dbReference>
<evidence type="ECO:0000256" key="5">
    <source>
        <dbReference type="ARBA" id="ARBA00022801"/>
    </source>
</evidence>
<comment type="similarity">
    <text evidence="7 8">Belongs to the PINc/VapC protein family.</text>
</comment>
<comment type="function">
    <text evidence="8">Toxic component of a toxin-antitoxin (TA) system. An RNase.</text>
</comment>
<dbReference type="Pfam" id="PF01850">
    <property type="entry name" value="PIN"/>
    <property type="match status" value="1"/>
</dbReference>
<dbReference type="SUPFAM" id="SSF88723">
    <property type="entry name" value="PIN domain-like"/>
    <property type="match status" value="1"/>
</dbReference>
<evidence type="ECO:0000256" key="2">
    <source>
        <dbReference type="ARBA" id="ARBA00022649"/>
    </source>
</evidence>
<gene>
    <name evidence="8" type="primary">vapC</name>
    <name evidence="10" type="ORF">EWV63_05525</name>
</gene>
<evidence type="ECO:0000256" key="4">
    <source>
        <dbReference type="ARBA" id="ARBA00022723"/>
    </source>
</evidence>
<dbReference type="GO" id="GO:0016787">
    <property type="term" value="F:hydrolase activity"/>
    <property type="evidence" value="ECO:0007669"/>
    <property type="project" value="UniProtKB-KW"/>
</dbReference>
<dbReference type="EC" id="3.1.-.-" evidence="8"/>